<name>A0A133MUA2_CLOPF</name>
<sequence>MGEVENMKDTKTKEHIARIAKASTYFIFRNGPVSKLHKENKVSDEELKEMQEYMQNHLAYLYEVLLEEGNLKKYELIMNTMNQFYVNDDTEVVLADEGFDSLYDQLFPKSSNIILK</sequence>
<accession>A0A133MUA2</accession>
<proteinExistence type="predicted"/>
<dbReference type="PATRIC" id="fig|1502.174.peg.2639"/>
<evidence type="ECO:0000313" key="2">
    <source>
        <dbReference type="Proteomes" id="UP000070646"/>
    </source>
</evidence>
<dbReference type="AlphaFoldDB" id="A0A133MUA2"/>
<dbReference type="Proteomes" id="UP000070646">
    <property type="component" value="Unassembled WGS sequence"/>
</dbReference>
<organism evidence="1 2">
    <name type="scientific">Clostridium perfringens</name>
    <dbReference type="NCBI Taxonomy" id="1502"/>
    <lineage>
        <taxon>Bacteria</taxon>
        <taxon>Bacillati</taxon>
        <taxon>Bacillota</taxon>
        <taxon>Clostridia</taxon>
        <taxon>Eubacteriales</taxon>
        <taxon>Clostridiaceae</taxon>
        <taxon>Clostridium</taxon>
    </lineage>
</organism>
<comment type="caution">
    <text evidence="1">The sequence shown here is derived from an EMBL/GenBank/DDBJ whole genome shotgun (WGS) entry which is preliminary data.</text>
</comment>
<reference evidence="1 2" key="1">
    <citation type="submission" date="2016-01" db="EMBL/GenBank/DDBJ databases">
        <authorList>
            <person name="Oliw E.H."/>
        </authorList>
    </citation>
    <scope>NUCLEOTIDE SEQUENCE [LARGE SCALE GENOMIC DNA]</scope>
    <source>
        <strain evidence="1 2">MJR7757A</strain>
    </source>
</reference>
<protein>
    <submittedName>
        <fullName evidence="1">Uncharacterized protein</fullName>
    </submittedName>
</protein>
<gene>
    <name evidence="1" type="ORF">HMPREF3222_02617</name>
</gene>
<evidence type="ECO:0000313" key="1">
    <source>
        <dbReference type="EMBL" id="KXA07609.1"/>
    </source>
</evidence>
<dbReference type="EMBL" id="LRPU01000159">
    <property type="protein sequence ID" value="KXA07609.1"/>
    <property type="molecule type" value="Genomic_DNA"/>
</dbReference>